<dbReference type="GO" id="GO:0030246">
    <property type="term" value="F:carbohydrate binding"/>
    <property type="evidence" value="ECO:0007669"/>
    <property type="project" value="InterPro"/>
</dbReference>
<feature type="domain" description="CBM6" evidence="2">
    <location>
        <begin position="1"/>
        <end position="111"/>
    </location>
</feature>
<dbReference type="AlphaFoldDB" id="A0A4D4LGS0"/>
<organism evidence="3 4">
    <name type="scientific">Streptomyces violaceusniger</name>
    <dbReference type="NCBI Taxonomy" id="68280"/>
    <lineage>
        <taxon>Bacteria</taxon>
        <taxon>Bacillati</taxon>
        <taxon>Actinomycetota</taxon>
        <taxon>Actinomycetes</taxon>
        <taxon>Kitasatosporales</taxon>
        <taxon>Streptomycetaceae</taxon>
        <taxon>Streptomyces</taxon>
        <taxon>Streptomyces violaceusniger group</taxon>
    </lineage>
</organism>
<comment type="caution">
    <text evidence="3">The sequence shown here is derived from an EMBL/GenBank/DDBJ whole genome shotgun (WGS) entry which is preliminary data.</text>
</comment>
<keyword evidence="1" id="KW-0732">Signal</keyword>
<dbReference type="SUPFAM" id="SSF49785">
    <property type="entry name" value="Galactose-binding domain-like"/>
    <property type="match status" value="1"/>
</dbReference>
<dbReference type="PROSITE" id="PS51175">
    <property type="entry name" value="CBM6"/>
    <property type="match status" value="1"/>
</dbReference>
<evidence type="ECO:0000259" key="2">
    <source>
        <dbReference type="PROSITE" id="PS51175"/>
    </source>
</evidence>
<dbReference type="InterPro" id="IPR008979">
    <property type="entry name" value="Galactose-bd-like_sf"/>
</dbReference>
<reference evidence="3 4" key="1">
    <citation type="journal article" date="2020" name="Int. J. Syst. Evol. Microbiol.">
        <title>Reclassification of Streptomyces castelarensis and Streptomyces sporoclivatus as later heterotypic synonyms of Streptomyces antimycoticus.</title>
        <authorList>
            <person name="Komaki H."/>
            <person name="Tamura T."/>
        </authorList>
    </citation>
    <scope>NUCLEOTIDE SEQUENCE [LARGE SCALE GENOMIC DNA]</scope>
    <source>
        <strain evidence="3 4">NBRC 13459</strain>
    </source>
</reference>
<name>A0A4D4LGS0_STRVO</name>
<protein>
    <recommendedName>
        <fullName evidence="2">CBM6 domain-containing protein</fullName>
    </recommendedName>
</protein>
<evidence type="ECO:0000313" key="4">
    <source>
        <dbReference type="Proteomes" id="UP000301309"/>
    </source>
</evidence>
<gene>
    <name evidence="3" type="ORF">SVIO_083110</name>
</gene>
<dbReference type="CDD" id="cd04084">
    <property type="entry name" value="CBM6_xylanase-like"/>
    <property type="match status" value="1"/>
</dbReference>
<dbReference type="Pfam" id="PF03422">
    <property type="entry name" value="CBM_6"/>
    <property type="match status" value="1"/>
</dbReference>
<dbReference type="InterPro" id="IPR006584">
    <property type="entry name" value="Cellulose-bd_IV"/>
</dbReference>
<evidence type="ECO:0000313" key="3">
    <source>
        <dbReference type="EMBL" id="GDY57688.1"/>
    </source>
</evidence>
<evidence type="ECO:0000256" key="1">
    <source>
        <dbReference type="ARBA" id="ARBA00022729"/>
    </source>
</evidence>
<dbReference type="Proteomes" id="UP000301309">
    <property type="component" value="Unassembled WGS sequence"/>
</dbReference>
<proteinExistence type="predicted"/>
<dbReference type="SMART" id="SM00606">
    <property type="entry name" value="CBD_IV"/>
    <property type="match status" value="1"/>
</dbReference>
<sequence length="113" mass="11619">MINHTPANGGKTVGNIENGDWISFTPYVLGNAKNFTARVSSAGAGGTLEIRSGSPTGRLLGTVTVPVTGDWETFQDVKTTLTKPPTGTTTLSLVFKGGAGALFDVDDFTIGTG</sequence>
<dbReference type="InterPro" id="IPR005084">
    <property type="entry name" value="CBM6"/>
</dbReference>
<keyword evidence="4" id="KW-1185">Reference proteome</keyword>
<accession>A0A4D4LGS0</accession>
<dbReference type="Gene3D" id="2.60.120.260">
    <property type="entry name" value="Galactose-binding domain-like"/>
    <property type="match status" value="1"/>
</dbReference>
<dbReference type="EMBL" id="BJHW01000001">
    <property type="protein sequence ID" value="GDY57688.1"/>
    <property type="molecule type" value="Genomic_DNA"/>
</dbReference>